<keyword evidence="3" id="KW-1185">Reference proteome</keyword>
<evidence type="ECO:0000313" key="2">
    <source>
        <dbReference type="EMBL" id="QPK78765.1"/>
    </source>
</evidence>
<evidence type="ECO:0000313" key="3">
    <source>
        <dbReference type="Proteomes" id="UP000594681"/>
    </source>
</evidence>
<dbReference type="EMBL" id="CP064954">
    <property type="protein sequence ID" value="QPK78765.1"/>
    <property type="molecule type" value="Genomic_DNA"/>
</dbReference>
<sequence length="209" mass="21734">MRNQFWISVSALVAVAGVLVGCSQSVATSSDTAAGVVAAPAAASEQVVGEGAESVAPKFEMPPPGPFDPNAPGYKPFKPCEDIPDEVLAEIGVRKETGVGQSIYPYGCALEMDQVFGRGAISLLAHPGTAEDLVQRGVFQLSEEQGARISGSAVLDHFWLDEEGYCVSGVDTTLGFIGVDYGSTGNIPSGASMCEVPTKIMEELYGKGQ</sequence>
<dbReference type="RefSeq" id="WP_165010048.1">
    <property type="nucleotide sequence ID" value="NZ_CP064954.1"/>
</dbReference>
<name>A0A7T0PAW1_9CORY</name>
<dbReference type="Proteomes" id="UP000594681">
    <property type="component" value="Chromosome"/>
</dbReference>
<evidence type="ECO:0000256" key="1">
    <source>
        <dbReference type="SAM" id="SignalP"/>
    </source>
</evidence>
<protein>
    <submittedName>
        <fullName evidence="2">DUF3558 family protein</fullName>
    </submittedName>
</protein>
<dbReference type="AlphaFoldDB" id="A0A7T0PAW1"/>
<dbReference type="PROSITE" id="PS51257">
    <property type="entry name" value="PROKAR_LIPOPROTEIN"/>
    <property type="match status" value="1"/>
</dbReference>
<gene>
    <name evidence="2" type="ORF">G7Y31_09500</name>
</gene>
<keyword evidence="1" id="KW-0732">Signal</keyword>
<dbReference type="InterPro" id="IPR024520">
    <property type="entry name" value="DUF3558"/>
</dbReference>
<reference evidence="2 3" key="1">
    <citation type="submission" date="2020-11" db="EMBL/GenBank/DDBJ databases">
        <title>Corynebacterium sp. ZJ-599.</title>
        <authorList>
            <person name="Zhou J."/>
        </authorList>
    </citation>
    <scope>NUCLEOTIDE SEQUENCE [LARGE SCALE GENOMIC DNA]</scope>
    <source>
        <strain evidence="2 3">ZJ-599</strain>
    </source>
</reference>
<proteinExistence type="predicted"/>
<organism evidence="2 3">
    <name type="scientific">Corynebacterium lizhenjunii</name>
    <dbReference type="NCBI Taxonomy" id="2709394"/>
    <lineage>
        <taxon>Bacteria</taxon>
        <taxon>Bacillati</taxon>
        <taxon>Actinomycetota</taxon>
        <taxon>Actinomycetes</taxon>
        <taxon>Mycobacteriales</taxon>
        <taxon>Corynebacteriaceae</taxon>
        <taxon>Corynebacterium</taxon>
    </lineage>
</organism>
<feature type="signal peptide" evidence="1">
    <location>
        <begin position="1"/>
        <end position="27"/>
    </location>
</feature>
<dbReference type="KEGG" id="cliz:G7Y31_09500"/>
<dbReference type="Pfam" id="PF12079">
    <property type="entry name" value="DUF3558"/>
    <property type="match status" value="1"/>
</dbReference>
<accession>A0A7T0PAW1</accession>
<feature type="chain" id="PRO_5032363555" evidence="1">
    <location>
        <begin position="28"/>
        <end position="209"/>
    </location>
</feature>